<protein>
    <recommendedName>
        <fullName evidence="2">DUF7086 domain-containing protein</fullName>
    </recommendedName>
</protein>
<organism evidence="3 4">
    <name type="scientific">Canavalia gladiata</name>
    <name type="common">Sword bean</name>
    <name type="synonym">Dolichos gladiatus</name>
    <dbReference type="NCBI Taxonomy" id="3824"/>
    <lineage>
        <taxon>Eukaryota</taxon>
        <taxon>Viridiplantae</taxon>
        <taxon>Streptophyta</taxon>
        <taxon>Embryophyta</taxon>
        <taxon>Tracheophyta</taxon>
        <taxon>Spermatophyta</taxon>
        <taxon>Magnoliopsida</taxon>
        <taxon>eudicotyledons</taxon>
        <taxon>Gunneridae</taxon>
        <taxon>Pentapetalae</taxon>
        <taxon>rosids</taxon>
        <taxon>fabids</taxon>
        <taxon>Fabales</taxon>
        <taxon>Fabaceae</taxon>
        <taxon>Papilionoideae</taxon>
        <taxon>50 kb inversion clade</taxon>
        <taxon>NPAAA clade</taxon>
        <taxon>indigoferoid/millettioid clade</taxon>
        <taxon>Phaseoleae</taxon>
        <taxon>Canavalia</taxon>
    </lineage>
</organism>
<dbReference type="PANTHER" id="PTHR34272:SF1">
    <property type="entry name" value="EXPRESSED PROTEIN"/>
    <property type="match status" value="1"/>
</dbReference>
<dbReference type="PANTHER" id="PTHR34272">
    <property type="entry name" value="EXPRESSED PROTEIN"/>
    <property type="match status" value="1"/>
</dbReference>
<keyword evidence="4" id="KW-1185">Reference proteome</keyword>
<evidence type="ECO:0000256" key="1">
    <source>
        <dbReference type="SAM" id="MobiDB-lite"/>
    </source>
</evidence>
<gene>
    <name evidence="3" type="ORF">VNO77_11572</name>
</gene>
<accession>A0AAN9MBL9</accession>
<evidence type="ECO:0000313" key="4">
    <source>
        <dbReference type="Proteomes" id="UP001367508"/>
    </source>
</evidence>
<dbReference type="Proteomes" id="UP001367508">
    <property type="component" value="Unassembled WGS sequence"/>
</dbReference>
<reference evidence="3 4" key="1">
    <citation type="submission" date="2024-01" db="EMBL/GenBank/DDBJ databases">
        <title>The genomes of 5 underutilized Papilionoideae crops provide insights into root nodulation and disease resistanc.</title>
        <authorList>
            <person name="Jiang F."/>
        </authorList>
    </citation>
    <scope>NUCLEOTIDE SEQUENCE [LARGE SCALE GENOMIC DNA]</scope>
    <source>
        <strain evidence="3">LVBAO_FW01</strain>
        <tissue evidence="3">Leaves</tissue>
    </source>
</reference>
<evidence type="ECO:0000259" key="2">
    <source>
        <dbReference type="Pfam" id="PF23324"/>
    </source>
</evidence>
<proteinExistence type="predicted"/>
<feature type="region of interest" description="Disordered" evidence="1">
    <location>
        <begin position="28"/>
        <end position="48"/>
    </location>
</feature>
<feature type="region of interest" description="Disordered" evidence="1">
    <location>
        <begin position="80"/>
        <end position="102"/>
    </location>
</feature>
<dbReference type="Pfam" id="PF23324">
    <property type="entry name" value="DUF7086"/>
    <property type="match status" value="1"/>
</dbReference>
<evidence type="ECO:0000313" key="3">
    <source>
        <dbReference type="EMBL" id="KAK7351840.1"/>
    </source>
</evidence>
<comment type="caution">
    <text evidence="3">The sequence shown here is derived from an EMBL/GenBank/DDBJ whole genome shotgun (WGS) entry which is preliminary data.</text>
</comment>
<name>A0AAN9MBL9_CANGL</name>
<feature type="domain" description="DUF7086" evidence="2">
    <location>
        <begin position="116"/>
        <end position="249"/>
    </location>
</feature>
<sequence>MERENKRKKFEEEDESDLVLTLALSSYHSVQSRQQNPQPKEDNVNTSPCTMVPYTASTDTNPNTRRVRKVDVKIGTKVVRSRSGRNRGSLAKGKSETIPPPFPWATDRRASIHSYKYLVENNILTITGNVYCKSCTKKYEMGFNLSEKLTDLCIFIRNNHETMHDRAPKVWRDPVFPNCEYCGHENSVRPSLADTKKKEINWLFLLLGQMIGCCTLEQLKYFCKYSFSHRTAAKDRLLYSTYMDLCKQLIPEWFI</sequence>
<dbReference type="EMBL" id="JAYMYQ010000002">
    <property type="protein sequence ID" value="KAK7351840.1"/>
    <property type="molecule type" value="Genomic_DNA"/>
</dbReference>
<dbReference type="InterPro" id="IPR055513">
    <property type="entry name" value="DUF7086"/>
</dbReference>
<dbReference type="AlphaFoldDB" id="A0AAN9MBL9"/>